<accession>A0A5C5XBR2</accession>
<comment type="caution">
    <text evidence="2">The sequence shown here is derived from an EMBL/GenBank/DDBJ whole genome shotgun (WGS) entry which is preliminary data.</text>
</comment>
<reference evidence="2 3" key="1">
    <citation type="submission" date="2019-02" db="EMBL/GenBank/DDBJ databases">
        <title>Deep-cultivation of Planctomycetes and their phenomic and genomic characterization uncovers novel biology.</title>
        <authorList>
            <person name="Wiegand S."/>
            <person name="Jogler M."/>
            <person name="Boedeker C."/>
            <person name="Pinto D."/>
            <person name="Vollmers J."/>
            <person name="Rivas-Marin E."/>
            <person name="Kohn T."/>
            <person name="Peeters S.H."/>
            <person name="Heuer A."/>
            <person name="Rast P."/>
            <person name="Oberbeckmann S."/>
            <person name="Bunk B."/>
            <person name="Jeske O."/>
            <person name="Meyerdierks A."/>
            <person name="Storesund J.E."/>
            <person name="Kallscheuer N."/>
            <person name="Luecker S."/>
            <person name="Lage O.M."/>
            <person name="Pohl T."/>
            <person name="Merkel B.J."/>
            <person name="Hornburger P."/>
            <person name="Mueller R.-W."/>
            <person name="Bruemmer F."/>
            <person name="Labrenz M."/>
            <person name="Spormann A.M."/>
            <person name="Op Den Camp H."/>
            <person name="Overmann J."/>
            <person name="Amann R."/>
            <person name="Jetten M.S.M."/>
            <person name="Mascher T."/>
            <person name="Medema M.H."/>
            <person name="Devos D.P."/>
            <person name="Kaster A.-K."/>
            <person name="Ovreas L."/>
            <person name="Rohde M."/>
            <person name="Galperin M.Y."/>
            <person name="Jogler C."/>
        </authorList>
    </citation>
    <scope>NUCLEOTIDE SEQUENCE [LARGE SCALE GENOMIC DNA]</scope>
    <source>
        <strain evidence="2 3">Pan54</strain>
    </source>
</reference>
<sequence>MTNNQIKSIQNMLISVQQNMRNAANPAWAEKFHTGDHEKKRDLMRLRGSISDNSNRLGSKITESVDEP</sequence>
<keyword evidence="3" id="KW-1185">Reference proteome</keyword>
<evidence type="ECO:0000313" key="2">
    <source>
        <dbReference type="EMBL" id="TWT59723.1"/>
    </source>
</evidence>
<feature type="region of interest" description="Disordered" evidence="1">
    <location>
        <begin position="46"/>
        <end position="68"/>
    </location>
</feature>
<gene>
    <name evidence="2" type="ORF">Pan54_04330</name>
</gene>
<dbReference type="Proteomes" id="UP000316095">
    <property type="component" value="Unassembled WGS sequence"/>
</dbReference>
<dbReference type="EMBL" id="SJPG01000001">
    <property type="protein sequence ID" value="TWT59723.1"/>
    <property type="molecule type" value="Genomic_DNA"/>
</dbReference>
<organism evidence="2 3">
    <name type="scientific">Rubinisphaera italica</name>
    <dbReference type="NCBI Taxonomy" id="2527969"/>
    <lineage>
        <taxon>Bacteria</taxon>
        <taxon>Pseudomonadati</taxon>
        <taxon>Planctomycetota</taxon>
        <taxon>Planctomycetia</taxon>
        <taxon>Planctomycetales</taxon>
        <taxon>Planctomycetaceae</taxon>
        <taxon>Rubinisphaera</taxon>
    </lineage>
</organism>
<proteinExistence type="predicted"/>
<evidence type="ECO:0000313" key="3">
    <source>
        <dbReference type="Proteomes" id="UP000316095"/>
    </source>
</evidence>
<protein>
    <submittedName>
        <fullName evidence="2">Uncharacterized protein</fullName>
    </submittedName>
</protein>
<evidence type="ECO:0000256" key="1">
    <source>
        <dbReference type="SAM" id="MobiDB-lite"/>
    </source>
</evidence>
<dbReference type="AlphaFoldDB" id="A0A5C5XBR2"/>
<name>A0A5C5XBR2_9PLAN</name>